<dbReference type="SUPFAM" id="SSF46626">
    <property type="entry name" value="Cytochrome c"/>
    <property type="match status" value="1"/>
</dbReference>
<organism evidence="7 8">
    <name type="scientific">Futiania mangrovi</name>
    <dbReference type="NCBI Taxonomy" id="2959716"/>
    <lineage>
        <taxon>Bacteria</taxon>
        <taxon>Pseudomonadati</taxon>
        <taxon>Pseudomonadota</taxon>
        <taxon>Alphaproteobacteria</taxon>
        <taxon>Futianiales</taxon>
        <taxon>Futianiaceae</taxon>
        <taxon>Futiania</taxon>
    </lineage>
</organism>
<accession>A0A9J6PCQ0</accession>
<keyword evidence="8" id="KW-1185">Reference proteome</keyword>
<keyword evidence="2 4" id="KW-0479">Metal-binding</keyword>
<protein>
    <submittedName>
        <fullName evidence="7">Cytochrome c</fullName>
    </submittedName>
</protein>
<evidence type="ECO:0000259" key="6">
    <source>
        <dbReference type="PROSITE" id="PS51007"/>
    </source>
</evidence>
<dbReference type="InterPro" id="IPR009056">
    <property type="entry name" value="Cyt_c-like_dom"/>
</dbReference>
<keyword evidence="3 4" id="KW-0408">Iron</keyword>
<reference evidence="7" key="1">
    <citation type="submission" date="2022-06" db="EMBL/GenBank/DDBJ databases">
        <title>Isolation and Genomics of Futiania mangrovii gen. nov., sp. nov., a Rare and Metabolically-versatile member in the Class Alphaproteobacteria.</title>
        <authorList>
            <person name="Liu L."/>
            <person name="Huang W.-C."/>
            <person name="Pan J."/>
            <person name="Li J."/>
            <person name="Huang Y."/>
            <person name="Du H."/>
            <person name="Liu Y."/>
            <person name="Li M."/>
        </authorList>
    </citation>
    <scope>NUCLEOTIDE SEQUENCE</scope>
    <source>
        <strain evidence="7">FT118</strain>
    </source>
</reference>
<feature type="region of interest" description="Disordered" evidence="5">
    <location>
        <begin position="138"/>
        <end position="157"/>
    </location>
</feature>
<comment type="caution">
    <text evidence="7">The sequence shown here is derived from an EMBL/GenBank/DDBJ whole genome shotgun (WGS) entry which is preliminary data.</text>
</comment>
<dbReference type="EMBL" id="JAMZFT010000002">
    <property type="protein sequence ID" value="MCP1336345.1"/>
    <property type="molecule type" value="Genomic_DNA"/>
</dbReference>
<evidence type="ECO:0000256" key="4">
    <source>
        <dbReference type="PROSITE-ProRule" id="PRU00433"/>
    </source>
</evidence>
<name>A0A9J6PCQ0_9PROT</name>
<evidence type="ECO:0000256" key="5">
    <source>
        <dbReference type="SAM" id="MobiDB-lite"/>
    </source>
</evidence>
<evidence type="ECO:0000256" key="2">
    <source>
        <dbReference type="ARBA" id="ARBA00022723"/>
    </source>
</evidence>
<gene>
    <name evidence="7" type="ORF">NJQ99_08010</name>
</gene>
<evidence type="ECO:0000256" key="3">
    <source>
        <dbReference type="ARBA" id="ARBA00023004"/>
    </source>
</evidence>
<dbReference type="InterPro" id="IPR051459">
    <property type="entry name" value="Cytochrome_c-type_DH"/>
</dbReference>
<dbReference type="Pfam" id="PF00034">
    <property type="entry name" value="Cytochrom_C"/>
    <property type="match status" value="1"/>
</dbReference>
<proteinExistence type="predicted"/>
<dbReference type="InterPro" id="IPR036909">
    <property type="entry name" value="Cyt_c-like_dom_sf"/>
</dbReference>
<dbReference type="GO" id="GO:0046872">
    <property type="term" value="F:metal ion binding"/>
    <property type="evidence" value="ECO:0007669"/>
    <property type="project" value="UniProtKB-KW"/>
</dbReference>
<dbReference type="Proteomes" id="UP001055804">
    <property type="component" value="Unassembled WGS sequence"/>
</dbReference>
<dbReference type="PROSITE" id="PS51007">
    <property type="entry name" value="CYTC"/>
    <property type="match status" value="1"/>
</dbReference>
<evidence type="ECO:0000313" key="7">
    <source>
        <dbReference type="EMBL" id="MCP1336345.1"/>
    </source>
</evidence>
<feature type="domain" description="Cytochrome c" evidence="6">
    <location>
        <begin position="19"/>
        <end position="131"/>
    </location>
</feature>
<dbReference type="AlphaFoldDB" id="A0A9J6PCQ0"/>
<keyword evidence="1 4" id="KW-0349">Heme</keyword>
<dbReference type="PANTHER" id="PTHR35008">
    <property type="entry name" value="BLL4482 PROTEIN-RELATED"/>
    <property type="match status" value="1"/>
</dbReference>
<sequence>MSLAVLGGTVGANMGASAADLDRGAYLAQIMDCGGCHTPGVLAGTPDMTRALAGSEIGFEIPGLGIFYPPNLTPDAATGLGSWTAEQMVTAITTGVRPDGRILAPIMPYHAYSALTPDDAAALVAYLRTLAPVSNQVPSPVGPEGKAVAPYLGPKTP</sequence>
<evidence type="ECO:0000256" key="1">
    <source>
        <dbReference type="ARBA" id="ARBA00022617"/>
    </source>
</evidence>
<dbReference type="GO" id="GO:0009055">
    <property type="term" value="F:electron transfer activity"/>
    <property type="evidence" value="ECO:0007669"/>
    <property type="project" value="InterPro"/>
</dbReference>
<dbReference type="GO" id="GO:0020037">
    <property type="term" value="F:heme binding"/>
    <property type="evidence" value="ECO:0007669"/>
    <property type="project" value="InterPro"/>
</dbReference>
<evidence type="ECO:0000313" key="8">
    <source>
        <dbReference type="Proteomes" id="UP001055804"/>
    </source>
</evidence>
<dbReference type="Gene3D" id="1.10.760.10">
    <property type="entry name" value="Cytochrome c-like domain"/>
    <property type="match status" value="1"/>
</dbReference>
<dbReference type="PANTHER" id="PTHR35008:SF8">
    <property type="entry name" value="ALCOHOL DEHYDROGENASE CYTOCHROME C SUBUNIT"/>
    <property type="match status" value="1"/>
</dbReference>